<dbReference type="Pfam" id="PF07715">
    <property type="entry name" value="Plug"/>
    <property type="match status" value="1"/>
</dbReference>
<dbReference type="InterPro" id="IPR036942">
    <property type="entry name" value="Beta-barrel_TonB_sf"/>
</dbReference>
<dbReference type="GO" id="GO:0044718">
    <property type="term" value="P:siderophore transmembrane transport"/>
    <property type="evidence" value="ECO:0007669"/>
    <property type="project" value="TreeGrafter"/>
</dbReference>
<dbReference type="InterPro" id="IPR039426">
    <property type="entry name" value="TonB-dep_rcpt-like"/>
</dbReference>
<keyword evidence="5" id="KW-0732">Signal</keyword>
<evidence type="ECO:0000259" key="14">
    <source>
        <dbReference type="Pfam" id="PF07715"/>
    </source>
</evidence>
<feature type="compositionally biased region" description="Basic and acidic residues" evidence="12">
    <location>
        <begin position="22"/>
        <end position="35"/>
    </location>
</feature>
<evidence type="ECO:0000256" key="1">
    <source>
        <dbReference type="ARBA" id="ARBA00004571"/>
    </source>
</evidence>
<dbReference type="Gene3D" id="2.170.130.10">
    <property type="entry name" value="TonB-dependent receptor, plug domain"/>
    <property type="match status" value="1"/>
</dbReference>
<keyword evidence="7 10" id="KW-0472">Membrane</keyword>
<accession>A0A5B8Y8Q2</accession>
<dbReference type="PANTHER" id="PTHR30069">
    <property type="entry name" value="TONB-DEPENDENT OUTER MEMBRANE RECEPTOR"/>
    <property type="match status" value="1"/>
</dbReference>
<dbReference type="GO" id="GO:0009279">
    <property type="term" value="C:cell outer membrane"/>
    <property type="evidence" value="ECO:0007669"/>
    <property type="project" value="UniProtKB-SubCell"/>
</dbReference>
<organism evidence="15 16">
    <name type="scientific">Persicimonas caeni</name>
    <dbReference type="NCBI Taxonomy" id="2292766"/>
    <lineage>
        <taxon>Bacteria</taxon>
        <taxon>Deltaproteobacteria</taxon>
        <taxon>Bradymonadales</taxon>
        <taxon>Bradymonadaceae</taxon>
        <taxon>Persicimonas</taxon>
    </lineage>
</organism>
<evidence type="ECO:0000256" key="8">
    <source>
        <dbReference type="ARBA" id="ARBA00023170"/>
    </source>
</evidence>
<name>A0A4Y6PVT7_PERCE</name>
<evidence type="ECO:0000256" key="6">
    <source>
        <dbReference type="ARBA" id="ARBA00023077"/>
    </source>
</evidence>
<dbReference type="GO" id="GO:0015344">
    <property type="term" value="F:siderophore uptake transmembrane transporter activity"/>
    <property type="evidence" value="ECO:0007669"/>
    <property type="project" value="TreeGrafter"/>
</dbReference>
<evidence type="ECO:0000259" key="13">
    <source>
        <dbReference type="Pfam" id="PF00593"/>
    </source>
</evidence>
<dbReference type="OrthoDB" id="338230at2"/>
<evidence type="ECO:0000313" key="16">
    <source>
        <dbReference type="Proteomes" id="UP000315995"/>
    </source>
</evidence>
<evidence type="ECO:0000256" key="9">
    <source>
        <dbReference type="ARBA" id="ARBA00023237"/>
    </source>
</evidence>
<evidence type="ECO:0000256" key="2">
    <source>
        <dbReference type="ARBA" id="ARBA00022448"/>
    </source>
</evidence>
<protein>
    <submittedName>
        <fullName evidence="15">TonB-dependent receptor</fullName>
    </submittedName>
</protein>
<keyword evidence="9 10" id="KW-0998">Cell outer membrane</keyword>
<evidence type="ECO:0000256" key="4">
    <source>
        <dbReference type="ARBA" id="ARBA00022692"/>
    </source>
</evidence>
<feature type="domain" description="TonB-dependent receptor-like beta-barrel" evidence="13">
    <location>
        <begin position="298"/>
        <end position="681"/>
    </location>
</feature>
<gene>
    <name evidence="15" type="ORF">FIV42_17385</name>
</gene>
<feature type="compositionally biased region" description="Polar residues" evidence="12">
    <location>
        <begin position="1"/>
        <end position="16"/>
    </location>
</feature>
<evidence type="ECO:0000256" key="5">
    <source>
        <dbReference type="ARBA" id="ARBA00022729"/>
    </source>
</evidence>
<evidence type="ECO:0000313" key="15">
    <source>
        <dbReference type="EMBL" id="QDG52446.1"/>
    </source>
</evidence>
<dbReference type="InterPro" id="IPR000531">
    <property type="entry name" value="Beta-barrel_TonB"/>
</dbReference>
<dbReference type="PANTHER" id="PTHR30069:SF29">
    <property type="entry name" value="HEMOGLOBIN AND HEMOGLOBIN-HAPTOGLOBIN-BINDING PROTEIN 1-RELATED"/>
    <property type="match status" value="1"/>
</dbReference>
<keyword evidence="2 10" id="KW-0813">Transport</keyword>
<proteinExistence type="inferred from homology"/>
<feature type="region of interest" description="Disordered" evidence="12">
    <location>
        <begin position="293"/>
        <end position="312"/>
    </location>
</feature>
<dbReference type="Proteomes" id="UP000315995">
    <property type="component" value="Chromosome"/>
</dbReference>
<evidence type="ECO:0000256" key="11">
    <source>
        <dbReference type="RuleBase" id="RU003357"/>
    </source>
</evidence>
<evidence type="ECO:0000256" key="7">
    <source>
        <dbReference type="ARBA" id="ARBA00023136"/>
    </source>
</evidence>
<evidence type="ECO:0000256" key="12">
    <source>
        <dbReference type="SAM" id="MobiDB-lite"/>
    </source>
</evidence>
<dbReference type="AlphaFoldDB" id="A0A4Y6PVT7"/>
<dbReference type="InterPro" id="IPR037066">
    <property type="entry name" value="Plug_dom_sf"/>
</dbReference>
<evidence type="ECO:0000256" key="10">
    <source>
        <dbReference type="PROSITE-ProRule" id="PRU01360"/>
    </source>
</evidence>
<reference evidence="15 16" key="1">
    <citation type="submission" date="2019-06" db="EMBL/GenBank/DDBJ databases">
        <title>Persicimonas caeni gen. nov., sp. nov., a predatory bacterium isolated from solar saltern.</title>
        <authorList>
            <person name="Wang S."/>
        </authorList>
    </citation>
    <scope>NUCLEOTIDE SEQUENCE [LARGE SCALE GENOMIC DNA]</scope>
    <source>
        <strain evidence="15 16">YN101</strain>
    </source>
</reference>
<keyword evidence="3 10" id="KW-1134">Transmembrane beta strand</keyword>
<feature type="region of interest" description="Disordered" evidence="12">
    <location>
        <begin position="1"/>
        <end position="37"/>
    </location>
</feature>
<comment type="similarity">
    <text evidence="10 11">Belongs to the TonB-dependent receptor family.</text>
</comment>
<evidence type="ECO:0000256" key="3">
    <source>
        <dbReference type="ARBA" id="ARBA00022452"/>
    </source>
</evidence>
<keyword evidence="16" id="KW-1185">Reference proteome</keyword>
<comment type="subcellular location">
    <subcellularLocation>
        <location evidence="1 10">Cell outer membrane</location>
        <topology evidence="1 10">Multi-pass membrane protein</topology>
    </subcellularLocation>
</comment>
<dbReference type="PROSITE" id="PS52016">
    <property type="entry name" value="TONB_DEPENDENT_REC_3"/>
    <property type="match status" value="1"/>
</dbReference>
<keyword evidence="4 10" id="KW-0812">Transmembrane</keyword>
<keyword evidence="8 15" id="KW-0675">Receptor</keyword>
<dbReference type="Gene3D" id="2.40.170.20">
    <property type="entry name" value="TonB-dependent receptor, beta-barrel domain"/>
    <property type="match status" value="1"/>
</dbReference>
<sequence length="710" mass="75942">MSAATSRGGQLSQEHTSCGRETAPRPDQRPCKIDAKSATIRPVKKPSHIPTCLLATLLLAPGLARAEDAEEPDENTVKTVSPKERSVDDARLPSGFVTRVEVDEATGSGRDLGDELERVPGVTVRQTSSFGRPAFATVRGGNSRQLAVSLNGMRISAPAGVGFDVGSLSLAGVEAVDVYRGAAGAVHGAGALSGALDLRTRLPKNDAGWQGAATGLGGSYATYGVFGHTAYGGESYAVRLDAGWRQSEGDFAFVDRQGTAQERVNNDHRQLSVLAAGRVDVGEGHLEPLVMYDGGSGGAPGPSESPERFDEARVDQRRLVGQLAWRQRNLAAGDWGAMDARAMAGYGRRDTDYDNPESYLGGAQISDTSTLHTFEVDAQASTFFAFGDILHLTLEGRRQSYEAAHEEVFADATDRSSIEASRLSLAAGVSNELLLAGDAVSLVAALRLEHLKDARQAAADRAWTPLMPSVGAIWRAHRWLEFKSNLARTFRAPDFDELYLRMAGLEGNPDLAPERALSADAGVRLGPEEGPVSLEAIYFRNALDESIYFVAVSAWKFQAQNLGAGTSQGVETTLSVRPSERVDLLASYTLTDATLDGLPDGVTLLGQPVHQGSVRAEVELGGLGPFDGVSSMRLFGEGFWRSRVYFDNFGHISNPPFWTADLGAAFAPVDWVELTFNARNLADNRRGADSLQRPLPGRAFYGAVSVEFGE</sequence>
<dbReference type="InterPro" id="IPR012910">
    <property type="entry name" value="Plug_dom"/>
</dbReference>
<feature type="domain" description="TonB-dependent receptor plug" evidence="14">
    <location>
        <begin position="108"/>
        <end position="195"/>
    </location>
</feature>
<dbReference type="SUPFAM" id="SSF56935">
    <property type="entry name" value="Porins"/>
    <property type="match status" value="1"/>
</dbReference>
<keyword evidence="6 11" id="KW-0798">TonB box</keyword>
<feature type="region of interest" description="Disordered" evidence="12">
    <location>
        <begin position="65"/>
        <end position="85"/>
    </location>
</feature>
<accession>A0A4Y6PVT7</accession>
<dbReference type="EMBL" id="CP041186">
    <property type="protein sequence ID" value="QDG52446.1"/>
    <property type="molecule type" value="Genomic_DNA"/>
</dbReference>
<dbReference type="Pfam" id="PF00593">
    <property type="entry name" value="TonB_dep_Rec_b-barrel"/>
    <property type="match status" value="1"/>
</dbReference>